<evidence type="ECO:0000259" key="7">
    <source>
        <dbReference type="PROSITE" id="PS50862"/>
    </source>
</evidence>
<dbReference type="SUPFAM" id="SSF55681">
    <property type="entry name" value="Class II aaRS and biotin synthetases"/>
    <property type="match status" value="1"/>
</dbReference>
<evidence type="ECO:0000256" key="6">
    <source>
        <dbReference type="SAM" id="MobiDB-lite"/>
    </source>
</evidence>
<dbReference type="GO" id="GO:0005524">
    <property type="term" value="F:ATP binding"/>
    <property type="evidence" value="ECO:0007669"/>
    <property type="project" value="UniProtKB-KW"/>
</dbReference>
<accession>T1BSA7</accession>
<name>T1BSA7_9ZZZZ</name>
<dbReference type="InterPro" id="IPR012340">
    <property type="entry name" value="NA-bd_OB-fold"/>
</dbReference>
<dbReference type="GO" id="GO:0003676">
    <property type="term" value="F:nucleic acid binding"/>
    <property type="evidence" value="ECO:0007669"/>
    <property type="project" value="InterPro"/>
</dbReference>
<proteinExistence type="predicted"/>
<keyword evidence="2" id="KW-0547">Nucleotide-binding</keyword>
<organism evidence="8">
    <name type="scientific">mine drainage metagenome</name>
    <dbReference type="NCBI Taxonomy" id="410659"/>
    <lineage>
        <taxon>unclassified sequences</taxon>
        <taxon>metagenomes</taxon>
        <taxon>ecological metagenomes</taxon>
    </lineage>
</organism>
<dbReference type="InterPro" id="IPR004364">
    <property type="entry name" value="Aa-tRNA-synt_II"/>
</dbReference>
<keyword evidence="4" id="KW-0648">Protein biosynthesis</keyword>
<dbReference type="InterPro" id="IPR045864">
    <property type="entry name" value="aa-tRNA-synth_II/BPL/LPL"/>
</dbReference>
<reference evidence="8" key="1">
    <citation type="submission" date="2013-08" db="EMBL/GenBank/DDBJ databases">
        <authorList>
            <person name="Mendez C."/>
            <person name="Richter M."/>
            <person name="Ferrer M."/>
            <person name="Sanchez J."/>
        </authorList>
    </citation>
    <scope>NUCLEOTIDE SEQUENCE</scope>
</reference>
<protein>
    <submittedName>
        <fullName evidence="8">Asparaginyl-tRNA synthetase</fullName>
    </submittedName>
</protein>
<evidence type="ECO:0000256" key="1">
    <source>
        <dbReference type="ARBA" id="ARBA00022598"/>
    </source>
</evidence>
<feature type="region of interest" description="Disordered" evidence="6">
    <location>
        <begin position="425"/>
        <end position="450"/>
    </location>
</feature>
<evidence type="ECO:0000256" key="2">
    <source>
        <dbReference type="ARBA" id="ARBA00022741"/>
    </source>
</evidence>
<dbReference type="Pfam" id="PF01336">
    <property type="entry name" value="tRNA_anti-codon"/>
    <property type="match status" value="1"/>
</dbReference>
<dbReference type="PANTHER" id="PTHR22594:SF34">
    <property type="entry name" value="ASPARAGINE--TRNA LIGASE, MITOCHONDRIAL-RELATED"/>
    <property type="match status" value="1"/>
</dbReference>
<keyword evidence="1" id="KW-0436">Ligase</keyword>
<keyword evidence="3" id="KW-0067">ATP-binding</keyword>
<dbReference type="PROSITE" id="PS50862">
    <property type="entry name" value="AA_TRNA_LIGASE_II"/>
    <property type="match status" value="1"/>
</dbReference>
<keyword evidence="5 8" id="KW-0030">Aminoacyl-tRNA synthetase</keyword>
<reference evidence="8" key="2">
    <citation type="journal article" date="2014" name="ISME J.">
        <title>Microbial stratification in low pH oxic and suboxic macroscopic growths along an acid mine drainage.</title>
        <authorList>
            <person name="Mendez-Garcia C."/>
            <person name="Mesa V."/>
            <person name="Sprenger R.R."/>
            <person name="Richter M."/>
            <person name="Diez M.S."/>
            <person name="Solano J."/>
            <person name="Bargiela R."/>
            <person name="Golyshina O.V."/>
            <person name="Manteca A."/>
            <person name="Ramos J.L."/>
            <person name="Gallego J.R."/>
            <person name="Llorente I."/>
            <person name="Martins Dos Santos V.A."/>
            <person name="Jensen O.N."/>
            <person name="Pelaez A.I."/>
            <person name="Sanchez J."/>
            <person name="Ferrer M."/>
        </authorList>
    </citation>
    <scope>NUCLEOTIDE SEQUENCE</scope>
</reference>
<dbReference type="InterPro" id="IPR004365">
    <property type="entry name" value="NA-bd_OB_tRNA"/>
</dbReference>
<dbReference type="SUPFAM" id="SSF50249">
    <property type="entry name" value="Nucleic acid-binding proteins"/>
    <property type="match status" value="1"/>
</dbReference>
<evidence type="ECO:0000256" key="5">
    <source>
        <dbReference type="ARBA" id="ARBA00023146"/>
    </source>
</evidence>
<feature type="domain" description="Aminoacyl-transfer RNA synthetases class-II family profile" evidence="7">
    <location>
        <begin position="135"/>
        <end position="289"/>
    </location>
</feature>
<sequence>MSPAAFSAIERAFRPEAIGAPITVRGWVLGSRSSGGILFITLRDRTGVVQVTGRKDALGEVLFAAAEHVQNEGAIAVEGTVAEDRRAPGGREIRASRIVVVDAGEPYPIFQEQTEEFRLDKRHLVIRSQDHVATFRVKAELLRTFREFMDRESVLEVTPPILSGNAAEGGAEAFEIDYFGRPGYLSQTAQLYLEALLVPNERVYALTPSFRAEKMRTPRHLTEYLHLEGELAWTDLDGLLSFIERMIEYVCRAIAERRPTELRQLGRTPEDLAAVRAPFERVPYAAAIEELQKKGFTIEWGADFGTAEERALTIERTVPIFLTRFPRELKAFYMLRTPATRARWKRRTCLPPRATGRLSALPAARRASRTCSSASPSSASIRPPTTGISTCDAMETSNTRASASASSACCAGWCVGSTSATRRRFHGRRAGTLRSGPGRPETAKVQERSQ</sequence>
<dbReference type="GO" id="GO:0004816">
    <property type="term" value="F:asparagine-tRNA ligase activity"/>
    <property type="evidence" value="ECO:0007669"/>
    <property type="project" value="TreeGrafter"/>
</dbReference>
<dbReference type="PANTHER" id="PTHR22594">
    <property type="entry name" value="ASPARTYL/LYSYL-TRNA SYNTHETASE"/>
    <property type="match status" value="1"/>
</dbReference>
<comment type="caution">
    <text evidence="8">The sequence shown here is derived from an EMBL/GenBank/DDBJ whole genome shotgun (WGS) entry which is preliminary data.</text>
</comment>
<evidence type="ECO:0000256" key="3">
    <source>
        <dbReference type="ARBA" id="ARBA00022840"/>
    </source>
</evidence>
<gene>
    <name evidence="8" type="ORF">B1B_03584</name>
</gene>
<evidence type="ECO:0000256" key="4">
    <source>
        <dbReference type="ARBA" id="ARBA00022917"/>
    </source>
</evidence>
<evidence type="ECO:0000313" key="8">
    <source>
        <dbReference type="EMBL" id="EQD72752.1"/>
    </source>
</evidence>
<dbReference type="AlphaFoldDB" id="T1BSA7"/>
<dbReference type="InterPro" id="IPR006195">
    <property type="entry name" value="aa-tRNA-synth_II"/>
</dbReference>
<dbReference type="Gene3D" id="2.40.50.140">
    <property type="entry name" value="Nucleic acid-binding proteins"/>
    <property type="match status" value="1"/>
</dbReference>
<feature type="compositionally biased region" description="Basic and acidic residues" evidence="6">
    <location>
        <begin position="441"/>
        <end position="450"/>
    </location>
</feature>
<dbReference type="EMBL" id="AUZY01002210">
    <property type="protein sequence ID" value="EQD72752.1"/>
    <property type="molecule type" value="Genomic_DNA"/>
</dbReference>
<dbReference type="Pfam" id="PF00152">
    <property type="entry name" value="tRNA-synt_2"/>
    <property type="match status" value="1"/>
</dbReference>
<dbReference type="Gene3D" id="3.30.930.10">
    <property type="entry name" value="Bira Bifunctional Protein, Domain 2"/>
    <property type="match status" value="1"/>
</dbReference>
<dbReference type="GO" id="GO:0006421">
    <property type="term" value="P:asparaginyl-tRNA aminoacylation"/>
    <property type="evidence" value="ECO:0007669"/>
    <property type="project" value="TreeGrafter"/>
</dbReference>